<dbReference type="Pfam" id="PF03483">
    <property type="entry name" value="B3_4"/>
    <property type="match status" value="1"/>
</dbReference>
<sequence>MEVSGLLALDLDAAALPAAVPSLPAQEADLDALLRRWKAIYRALPGDKKARCSLEYLVKAAQNGKLRSILPLVDLYNQASLISLAPFGGEDVDKLGGELTLDLARGDERFLPLAAPRPSGRSRARRCG</sequence>
<dbReference type="GO" id="GO:0004826">
    <property type="term" value="F:phenylalanine-tRNA ligase activity"/>
    <property type="evidence" value="ECO:0007669"/>
    <property type="project" value="InterPro"/>
</dbReference>
<accession>A0A447T4Z3</accession>
<feature type="domain" description="B3/B4 tRNA-binding" evidence="1">
    <location>
        <begin position="42"/>
        <end position="114"/>
    </location>
</feature>
<evidence type="ECO:0000259" key="1">
    <source>
        <dbReference type="Pfam" id="PF03483"/>
    </source>
</evidence>
<dbReference type="InterPro" id="IPR005146">
    <property type="entry name" value="B3/B4_tRNA-bd"/>
</dbReference>
<gene>
    <name evidence="2" type="ORF">NCTC9695_00332</name>
</gene>
<dbReference type="SUPFAM" id="SSF56037">
    <property type="entry name" value="PheT/TilS domain"/>
    <property type="match status" value="1"/>
</dbReference>
<reference evidence="2 3" key="1">
    <citation type="submission" date="2018-12" db="EMBL/GenBank/DDBJ databases">
        <authorList>
            <consortium name="Pathogen Informatics"/>
        </authorList>
    </citation>
    <scope>NUCLEOTIDE SEQUENCE [LARGE SCALE GENOMIC DNA]</scope>
    <source>
        <strain evidence="2 3">NCTC9695</strain>
    </source>
</reference>
<dbReference type="Gene3D" id="3.50.40.10">
    <property type="entry name" value="Phenylalanyl-trna Synthetase, Chain B, domain 3"/>
    <property type="match status" value="1"/>
</dbReference>
<dbReference type="GO" id="GO:0003723">
    <property type="term" value="F:RNA binding"/>
    <property type="evidence" value="ECO:0007669"/>
    <property type="project" value="InterPro"/>
</dbReference>
<dbReference type="PANTHER" id="PTHR39209">
    <property type="match status" value="1"/>
</dbReference>
<proteinExistence type="predicted"/>
<dbReference type="InterPro" id="IPR020825">
    <property type="entry name" value="Phe-tRNA_synthase-like_B3/B4"/>
</dbReference>
<name>A0A447T4Z3_CHRVL</name>
<protein>
    <submittedName>
        <fullName evidence="2">B3/4 domain</fullName>
    </submittedName>
</protein>
<evidence type="ECO:0000313" key="3">
    <source>
        <dbReference type="Proteomes" id="UP000275777"/>
    </source>
</evidence>
<dbReference type="EMBL" id="LR134182">
    <property type="protein sequence ID" value="VEB39947.1"/>
    <property type="molecule type" value="Genomic_DNA"/>
</dbReference>
<dbReference type="AlphaFoldDB" id="A0A447T4Z3"/>
<evidence type="ECO:0000313" key="2">
    <source>
        <dbReference type="EMBL" id="VEB39947.1"/>
    </source>
</evidence>
<organism evidence="2 3">
    <name type="scientific">Chromobacterium violaceum</name>
    <dbReference type="NCBI Taxonomy" id="536"/>
    <lineage>
        <taxon>Bacteria</taxon>
        <taxon>Pseudomonadati</taxon>
        <taxon>Pseudomonadota</taxon>
        <taxon>Betaproteobacteria</taxon>
        <taxon>Neisseriales</taxon>
        <taxon>Chromobacteriaceae</taxon>
        <taxon>Chromobacterium</taxon>
    </lineage>
</organism>
<dbReference type="Proteomes" id="UP000275777">
    <property type="component" value="Chromosome"/>
</dbReference>
<dbReference type="PANTHER" id="PTHR39209:SF2">
    <property type="entry name" value="CYTOPLASMIC PROTEIN"/>
    <property type="match status" value="1"/>
</dbReference>